<protein>
    <submittedName>
        <fullName evidence="1">Uncharacterized protein</fullName>
    </submittedName>
</protein>
<name>A0AAV5MSA7_9ROSI</name>
<dbReference type="Proteomes" id="UP001054252">
    <property type="component" value="Unassembled WGS sequence"/>
</dbReference>
<evidence type="ECO:0000313" key="1">
    <source>
        <dbReference type="EMBL" id="GKV51282.1"/>
    </source>
</evidence>
<keyword evidence="2" id="KW-1185">Reference proteome</keyword>
<dbReference type="EMBL" id="BPVZ01000470">
    <property type="protein sequence ID" value="GKV51282.1"/>
    <property type="molecule type" value="Genomic_DNA"/>
</dbReference>
<gene>
    <name evidence="1" type="ORF">SLEP1_g57950</name>
</gene>
<evidence type="ECO:0000313" key="2">
    <source>
        <dbReference type="Proteomes" id="UP001054252"/>
    </source>
</evidence>
<accession>A0AAV5MSA7</accession>
<proteinExistence type="predicted"/>
<sequence>MLRDVLKFDYELLFEVISEEKVGMVVEVEKKSKKKSSAVTLQHFISTMTPLLDLDKVLSSILFYFLTQSH</sequence>
<reference evidence="1 2" key="1">
    <citation type="journal article" date="2021" name="Commun. Biol.">
        <title>The genome of Shorea leprosula (Dipterocarpaceae) highlights the ecological relevance of drought in aseasonal tropical rainforests.</title>
        <authorList>
            <person name="Ng K.K.S."/>
            <person name="Kobayashi M.J."/>
            <person name="Fawcett J.A."/>
            <person name="Hatakeyama M."/>
            <person name="Paape T."/>
            <person name="Ng C.H."/>
            <person name="Ang C.C."/>
            <person name="Tnah L.H."/>
            <person name="Lee C.T."/>
            <person name="Nishiyama T."/>
            <person name="Sese J."/>
            <person name="O'Brien M.J."/>
            <person name="Copetti D."/>
            <person name="Mohd Noor M.I."/>
            <person name="Ong R.C."/>
            <person name="Putra M."/>
            <person name="Sireger I.Z."/>
            <person name="Indrioko S."/>
            <person name="Kosugi Y."/>
            <person name="Izuno A."/>
            <person name="Isagi Y."/>
            <person name="Lee S.L."/>
            <person name="Shimizu K.K."/>
        </authorList>
    </citation>
    <scope>NUCLEOTIDE SEQUENCE [LARGE SCALE GENOMIC DNA]</scope>
    <source>
        <strain evidence="1">214</strain>
    </source>
</reference>
<comment type="caution">
    <text evidence="1">The sequence shown here is derived from an EMBL/GenBank/DDBJ whole genome shotgun (WGS) entry which is preliminary data.</text>
</comment>
<dbReference type="AlphaFoldDB" id="A0AAV5MSA7"/>
<organism evidence="1 2">
    <name type="scientific">Rubroshorea leprosula</name>
    <dbReference type="NCBI Taxonomy" id="152421"/>
    <lineage>
        <taxon>Eukaryota</taxon>
        <taxon>Viridiplantae</taxon>
        <taxon>Streptophyta</taxon>
        <taxon>Embryophyta</taxon>
        <taxon>Tracheophyta</taxon>
        <taxon>Spermatophyta</taxon>
        <taxon>Magnoliopsida</taxon>
        <taxon>eudicotyledons</taxon>
        <taxon>Gunneridae</taxon>
        <taxon>Pentapetalae</taxon>
        <taxon>rosids</taxon>
        <taxon>malvids</taxon>
        <taxon>Malvales</taxon>
        <taxon>Dipterocarpaceae</taxon>
        <taxon>Rubroshorea</taxon>
    </lineage>
</organism>